<dbReference type="Proteomes" id="UP000265882">
    <property type="component" value="Unassembled WGS sequence"/>
</dbReference>
<keyword evidence="6 9" id="KW-1133">Transmembrane helix</keyword>
<evidence type="ECO:0000256" key="3">
    <source>
        <dbReference type="ARBA" id="ARBA00022448"/>
    </source>
</evidence>
<dbReference type="PANTHER" id="PTHR30472">
    <property type="entry name" value="FERRIC ENTEROBACTIN TRANSPORT SYSTEM PERMEASE PROTEIN"/>
    <property type="match status" value="1"/>
</dbReference>
<dbReference type="FunFam" id="1.10.3470.10:FF:000001">
    <property type="entry name" value="Vitamin B12 ABC transporter permease BtuC"/>
    <property type="match status" value="1"/>
</dbReference>
<dbReference type="EMBL" id="QZKU01000044">
    <property type="protein sequence ID" value="RJP23630.1"/>
    <property type="molecule type" value="Genomic_DNA"/>
</dbReference>
<feature type="transmembrane region" description="Helical" evidence="9">
    <location>
        <begin position="365"/>
        <end position="383"/>
    </location>
</feature>
<feature type="transmembrane region" description="Helical" evidence="9">
    <location>
        <begin position="62"/>
        <end position="84"/>
    </location>
</feature>
<sequence length="391" mass="41241">MERLLDDSGGQRGTDTRIGGGSCDSSRPEASNRDRGDGPGNPSGGIPATRAGSVKRLTARRWLAVVFSMTMLLLAAIVVCSLIGPTPLDIGEALESSIVPNPQRMILFGIRLPRILLAGLIGGALAGAGVVFQAILRNPLADPYVLGISSGAALGAASGILMNLQQSLVGFSAITVCAFAGALLTIFFVYAIAQSYGRVLTHSLLLTGVIINYVFAALIMLITALVDFTKAREIIFWLMGNLSKTEYNYFTLLAAFGYIFIGSMILLWRSRDLNLLSLGEASASQLGVEVERLKRLAFVATSLITAGAVAEAGPIGFVGLIIPHAMRMLFGPDHRLLFPAAFLGGGIFLIFSDTVARVGIGGSEIPVGVVTALCGGPLFIFLLRRQIRKTG</sequence>
<name>A0A3A4P2Q2_ABYX5</name>
<dbReference type="InterPro" id="IPR000522">
    <property type="entry name" value="ABC_transptr_permease_BtuC"/>
</dbReference>
<feature type="transmembrane region" description="Helical" evidence="9">
    <location>
        <begin position="249"/>
        <end position="268"/>
    </location>
</feature>
<evidence type="ECO:0000256" key="6">
    <source>
        <dbReference type="ARBA" id="ARBA00022989"/>
    </source>
</evidence>
<evidence type="ECO:0000256" key="8">
    <source>
        <dbReference type="SAM" id="MobiDB-lite"/>
    </source>
</evidence>
<dbReference type="Pfam" id="PF01032">
    <property type="entry name" value="FecCD"/>
    <property type="match status" value="1"/>
</dbReference>
<evidence type="ECO:0000256" key="2">
    <source>
        <dbReference type="ARBA" id="ARBA00007935"/>
    </source>
</evidence>
<accession>A0A3A4P2Q2</accession>
<dbReference type="CDD" id="cd06550">
    <property type="entry name" value="TM_ABC_iron-siderophores_like"/>
    <property type="match status" value="1"/>
</dbReference>
<protein>
    <submittedName>
        <fullName evidence="10">Iron ABC transporter permease</fullName>
    </submittedName>
</protein>
<keyword evidence="7 9" id="KW-0472">Membrane</keyword>
<reference evidence="10 11" key="1">
    <citation type="journal article" date="2017" name="ISME J.">
        <title>Energy and carbon metabolisms in a deep terrestrial subsurface fluid microbial community.</title>
        <authorList>
            <person name="Momper L."/>
            <person name="Jungbluth S.P."/>
            <person name="Lee M.D."/>
            <person name="Amend J.P."/>
        </authorList>
    </citation>
    <scope>NUCLEOTIDE SEQUENCE [LARGE SCALE GENOMIC DNA]</scope>
    <source>
        <strain evidence="10">SURF_5</strain>
    </source>
</reference>
<keyword evidence="3" id="KW-0813">Transport</keyword>
<feature type="transmembrane region" description="Helical" evidence="9">
    <location>
        <begin position="115"/>
        <end position="136"/>
    </location>
</feature>
<evidence type="ECO:0000256" key="9">
    <source>
        <dbReference type="SAM" id="Phobius"/>
    </source>
</evidence>
<evidence type="ECO:0000313" key="11">
    <source>
        <dbReference type="Proteomes" id="UP000265882"/>
    </source>
</evidence>
<feature type="region of interest" description="Disordered" evidence="8">
    <location>
        <begin position="1"/>
        <end position="50"/>
    </location>
</feature>
<evidence type="ECO:0000256" key="7">
    <source>
        <dbReference type="ARBA" id="ARBA00023136"/>
    </source>
</evidence>
<dbReference type="InterPro" id="IPR037294">
    <property type="entry name" value="ABC_BtuC-like"/>
</dbReference>
<dbReference type="Gene3D" id="1.10.3470.10">
    <property type="entry name" value="ABC transporter involved in vitamin B12 uptake, BtuC"/>
    <property type="match status" value="1"/>
</dbReference>
<feature type="transmembrane region" description="Helical" evidence="9">
    <location>
        <begin position="143"/>
        <end position="162"/>
    </location>
</feature>
<comment type="subcellular location">
    <subcellularLocation>
        <location evidence="1">Cell membrane</location>
        <topology evidence="1">Multi-pass membrane protein</topology>
    </subcellularLocation>
</comment>
<dbReference type="GO" id="GO:0005886">
    <property type="term" value="C:plasma membrane"/>
    <property type="evidence" value="ECO:0007669"/>
    <property type="project" value="UniProtKB-SubCell"/>
</dbReference>
<dbReference type="PANTHER" id="PTHR30472:SF25">
    <property type="entry name" value="ABC TRANSPORTER PERMEASE PROTEIN MJ0876-RELATED"/>
    <property type="match status" value="1"/>
</dbReference>
<keyword evidence="4" id="KW-1003">Cell membrane</keyword>
<evidence type="ECO:0000256" key="1">
    <source>
        <dbReference type="ARBA" id="ARBA00004651"/>
    </source>
</evidence>
<dbReference type="GO" id="GO:0022857">
    <property type="term" value="F:transmembrane transporter activity"/>
    <property type="evidence" value="ECO:0007669"/>
    <property type="project" value="InterPro"/>
</dbReference>
<feature type="transmembrane region" description="Helical" evidence="9">
    <location>
        <begin position="336"/>
        <end position="359"/>
    </location>
</feature>
<dbReference type="SUPFAM" id="SSF81345">
    <property type="entry name" value="ABC transporter involved in vitamin B12 uptake, BtuC"/>
    <property type="match status" value="1"/>
</dbReference>
<comment type="caution">
    <text evidence="10">The sequence shown here is derived from an EMBL/GenBank/DDBJ whole genome shotgun (WGS) entry which is preliminary data.</text>
</comment>
<gene>
    <name evidence="10" type="ORF">C4520_05950</name>
</gene>
<comment type="similarity">
    <text evidence="2">Belongs to the binding-protein-dependent transport system permease family. FecCD subfamily.</text>
</comment>
<evidence type="ECO:0000256" key="5">
    <source>
        <dbReference type="ARBA" id="ARBA00022692"/>
    </source>
</evidence>
<dbReference type="AlphaFoldDB" id="A0A3A4P2Q2"/>
<organism evidence="10 11">
    <name type="scientific">Abyssobacteria bacterium (strain SURF_5)</name>
    <dbReference type="NCBI Taxonomy" id="2093360"/>
    <lineage>
        <taxon>Bacteria</taxon>
        <taxon>Pseudomonadati</taxon>
        <taxon>Candidatus Hydrogenedentota</taxon>
        <taxon>Candidatus Abyssobacteria</taxon>
    </lineage>
</organism>
<evidence type="ECO:0000256" key="4">
    <source>
        <dbReference type="ARBA" id="ARBA00022475"/>
    </source>
</evidence>
<keyword evidence="5 9" id="KW-0812">Transmembrane</keyword>
<proteinExistence type="inferred from homology"/>
<feature type="transmembrane region" description="Helical" evidence="9">
    <location>
        <begin position="204"/>
        <end position="229"/>
    </location>
</feature>
<evidence type="ECO:0000313" key="10">
    <source>
        <dbReference type="EMBL" id="RJP23630.1"/>
    </source>
</evidence>
<feature type="transmembrane region" description="Helical" evidence="9">
    <location>
        <begin position="168"/>
        <end position="192"/>
    </location>
</feature>
<feature type="compositionally biased region" description="Basic and acidic residues" evidence="8">
    <location>
        <begin position="26"/>
        <end position="37"/>
    </location>
</feature>